<keyword evidence="3" id="KW-1185">Reference proteome</keyword>
<evidence type="ECO:0000256" key="1">
    <source>
        <dbReference type="SAM" id="MobiDB-lite"/>
    </source>
</evidence>
<keyword evidence="2" id="KW-0614">Plasmid</keyword>
<dbReference type="KEGG" id="cart:PA27867_3887"/>
<name>A0A1B1BQN5_9MICO</name>
<dbReference type="EMBL" id="CP016283">
    <property type="protein sequence ID" value="ANP74801.1"/>
    <property type="molecule type" value="Genomic_DNA"/>
</dbReference>
<evidence type="ECO:0000313" key="2">
    <source>
        <dbReference type="EMBL" id="ANP74801.1"/>
    </source>
</evidence>
<reference evidence="2 3" key="1">
    <citation type="submission" date="2016-06" db="EMBL/GenBank/DDBJ databases">
        <title>Genome sequencing of Cryobacterium arcticum PAMC 27867.</title>
        <authorList>
            <person name="Lee J."/>
            <person name="Kim O.-S."/>
        </authorList>
    </citation>
    <scope>NUCLEOTIDE SEQUENCE [LARGE SCALE GENOMIC DNA]</scope>
    <source>
        <strain evidence="2 3">PAMC 27867</strain>
        <plasmid evidence="3">pp27867_1</plasmid>
    </source>
</reference>
<evidence type="ECO:0000313" key="3">
    <source>
        <dbReference type="Proteomes" id="UP000092582"/>
    </source>
</evidence>
<feature type="region of interest" description="Disordered" evidence="1">
    <location>
        <begin position="268"/>
        <end position="298"/>
    </location>
</feature>
<geneLocation type="plasmid" evidence="3">
    <name>pp27867_1</name>
</geneLocation>
<dbReference type="AlphaFoldDB" id="A0A1B1BQN5"/>
<protein>
    <submittedName>
        <fullName evidence="2">Uncharacterized protein</fullName>
    </submittedName>
</protein>
<proteinExistence type="predicted"/>
<accession>A0A1B1BQN5</accession>
<organism evidence="2 3">
    <name type="scientific">Cryobacterium arcticum</name>
    <dbReference type="NCBI Taxonomy" id="670052"/>
    <lineage>
        <taxon>Bacteria</taxon>
        <taxon>Bacillati</taxon>
        <taxon>Actinomycetota</taxon>
        <taxon>Actinomycetes</taxon>
        <taxon>Micrococcales</taxon>
        <taxon>Microbacteriaceae</taxon>
        <taxon>Cryobacterium</taxon>
    </lineage>
</organism>
<gene>
    <name evidence="2" type="ORF">PA27867_3887</name>
</gene>
<dbReference type="Proteomes" id="UP000092582">
    <property type="component" value="Plasmid pP27867_1"/>
</dbReference>
<sequence>MLAHPHRDFLRGAIFGTNMETVERLLRSCRDLTTGLALALDANGELRTSLFVLQRALGEAVMRLCYIMDAEVPPARSLARMAAYQIESIEGNLAAADSFGSHAVEEAVRIKASILELQRRLAKGGFELTPDTRRPTLTAAVTLDGQRENIKFNATDAFKKYVPGSSWQWELGSGVTHSRGWMLSSIVPTVETEAPGTVIDLVVGVGLVVFDLADAVARVAFSHTGVDVDWFLKKVHSRRRGAISWTSSHPNLVGHVEYASRSPEFKAETGHLGASFQRPAQPPSTSRNPAIAGPEPLR</sequence>